<comment type="caution">
    <text evidence="1">The sequence shown here is derived from an EMBL/GenBank/DDBJ whole genome shotgun (WGS) entry which is preliminary data.</text>
</comment>
<protein>
    <submittedName>
        <fullName evidence="1">Uncharacterized protein</fullName>
    </submittedName>
</protein>
<dbReference type="Proteomes" id="UP000664477">
    <property type="component" value="Unassembled WGS sequence"/>
</dbReference>
<evidence type="ECO:0000313" key="1">
    <source>
        <dbReference type="EMBL" id="MBO1916568.1"/>
    </source>
</evidence>
<gene>
    <name evidence="1" type="ORF">J4727_17735</name>
</gene>
<accession>A0A939NC12</accession>
<dbReference type="EMBL" id="JAGETQ010000153">
    <property type="protein sequence ID" value="MBO1916568.1"/>
    <property type="molecule type" value="Genomic_DNA"/>
</dbReference>
<name>A0A939NC12_PRORE</name>
<evidence type="ECO:0000313" key="2">
    <source>
        <dbReference type="Proteomes" id="UP000664477"/>
    </source>
</evidence>
<sequence>MKTESIGIQKPPVAVFCRYPDWRGDWCGGGIFSVGGSVMFRSNTAPWCQYDPSSRICEPIDITNGDHEAH</sequence>
<organism evidence="1 2">
    <name type="scientific">Providencia rettgeri</name>
    <dbReference type="NCBI Taxonomy" id="587"/>
    <lineage>
        <taxon>Bacteria</taxon>
        <taxon>Pseudomonadati</taxon>
        <taxon>Pseudomonadota</taxon>
        <taxon>Gammaproteobacteria</taxon>
        <taxon>Enterobacterales</taxon>
        <taxon>Morganellaceae</taxon>
        <taxon>Providencia</taxon>
    </lineage>
</organism>
<dbReference type="AlphaFoldDB" id="A0A939NC12"/>
<reference evidence="1" key="1">
    <citation type="submission" date="2021-03" db="EMBL/GenBank/DDBJ databases">
        <title>Molecular epidemiology and mechanisms of colistin and carbapenem resistance in Enterobacteriaceae from clinical isolates, the environment and porcine samples in Pretoria, South Africa.</title>
        <authorList>
            <person name="Bogoshi D."/>
            <person name="Mbelle N.M."/>
            <person name="Naidoo V."/>
            <person name="Osei Sekyere J."/>
        </authorList>
    </citation>
    <scope>NUCLEOTIDE SEQUENCE</scope>
    <source>
        <strain evidence="1">C052</strain>
    </source>
</reference>
<proteinExistence type="predicted"/>